<protein>
    <submittedName>
        <fullName evidence="2">CLUMA_CG018592, isoform A</fullName>
    </submittedName>
</protein>
<keyword evidence="3" id="KW-1185">Reference proteome</keyword>
<accession>A0A1J1J3A8</accession>
<dbReference type="Proteomes" id="UP000183832">
    <property type="component" value="Unassembled WGS sequence"/>
</dbReference>
<evidence type="ECO:0000313" key="2">
    <source>
        <dbReference type="EMBL" id="CRL05377.1"/>
    </source>
</evidence>
<reference evidence="2 3" key="1">
    <citation type="submission" date="2015-04" db="EMBL/GenBank/DDBJ databases">
        <authorList>
            <person name="Syromyatnikov M.Y."/>
            <person name="Popov V.N."/>
        </authorList>
    </citation>
    <scope>NUCLEOTIDE SEQUENCE [LARGE SCALE GENOMIC DNA]</scope>
</reference>
<organism evidence="2 3">
    <name type="scientific">Clunio marinus</name>
    <dbReference type="NCBI Taxonomy" id="568069"/>
    <lineage>
        <taxon>Eukaryota</taxon>
        <taxon>Metazoa</taxon>
        <taxon>Ecdysozoa</taxon>
        <taxon>Arthropoda</taxon>
        <taxon>Hexapoda</taxon>
        <taxon>Insecta</taxon>
        <taxon>Pterygota</taxon>
        <taxon>Neoptera</taxon>
        <taxon>Endopterygota</taxon>
        <taxon>Diptera</taxon>
        <taxon>Nematocera</taxon>
        <taxon>Chironomoidea</taxon>
        <taxon>Chironomidae</taxon>
        <taxon>Clunio</taxon>
    </lineage>
</organism>
<feature type="region of interest" description="Disordered" evidence="1">
    <location>
        <begin position="1"/>
        <end position="21"/>
    </location>
</feature>
<evidence type="ECO:0000313" key="3">
    <source>
        <dbReference type="Proteomes" id="UP000183832"/>
    </source>
</evidence>
<dbReference type="EMBL" id="CVRI01000064">
    <property type="protein sequence ID" value="CRL05377.1"/>
    <property type="molecule type" value="Genomic_DNA"/>
</dbReference>
<dbReference type="AlphaFoldDB" id="A0A1J1J3A8"/>
<proteinExistence type="predicted"/>
<gene>
    <name evidence="2" type="ORF">CLUMA_CG018592</name>
</gene>
<sequence length="80" mass="9369">MYHSVNHRGNKMNWKQKGNPIYSRKKTNPTFIAIKKVLLKVNEMSSSDVCFCTITRQDINCLGIKFIRLKLFSLSDKINY</sequence>
<feature type="compositionally biased region" description="Basic residues" evidence="1">
    <location>
        <begin position="1"/>
        <end position="10"/>
    </location>
</feature>
<name>A0A1J1J3A8_9DIPT</name>
<evidence type="ECO:0000256" key="1">
    <source>
        <dbReference type="SAM" id="MobiDB-lite"/>
    </source>
</evidence>